<gene>
    <name evidence="7" type="ORF">AN926_05220</name>
</gene>
<dbReference type="GO" id="GO:0008408">
    <property type="term" value="F:3'-5' exonuclease activity"/>
    <property type="evidence" value="ECO:0007669"/>
    <property type="project" value="TreeGrafter"/>
</dbReference>
<evidence type="ECO:0000256" key="5">
    <source>
        <dbReference type="SAM" id="Phobius"/>
    </source>
</evidence>
<dbReference type="GO" id="GO:0003677">
    <property type="term" value="F:DNA binding"/>
    <property type="evidence" value="ECO:0007669"/>
    <property type="project" value="InterPro"/>
</dbReference>
<proteinExistence type="predicted"/>
<reference evidence="7 8" key="1">
    <citation type="submission" date="2015-09" db="EMBL/GenBank/DDBJ databases">
        <title>Draft genome sequence of Thermus scotoductus strain K1 isolated from a geothermal spring in Nagorno-Karabakh, Armenia.</title>
        <authorList>
            <person name="Saghatelyan A."/>
            <person name="Poghosyan L."/>
            <person name="Panosyan H."/>
            <person name="Birkeland N.-K."/>
        </authorList>
    </citation>
    <scope>NUCLEOTIDE SEQUENCE [LARGE SCALE GENOMIC DNA]</scope>
    <source>
        <strain evidence="7 8">K1</strain>
    </source>
</reference>
<keyword evidence="3" id="KW-0269">Exonuclease</keyword>
<dbReference type="GO" id="GO:0006260">
    <property type="term" value="P:DNA replication"/>
    <property type="evidence" value="ECO:0007669"/>
    <property type="project" value="InterPro"/>
</dbReference>
<dbReference type="InterPro" id="IPR035965">
    <property type="entry name" value="PAS-like_dom_sf"/>
</dbReference>
<keyword evidence="4" id="KW-0175">Coiled coil</keyword>
<evidence type="ECO:0000256" key="2">
    <source>
        <dbReference type="ARBA" id="ARBA00022801"/>
    </source>
</evidence>
<dbReference type="PROSITE" id="PS50112">
    <property type="entry name" value="PAS"/>
    <property type="match status" value="1"/>
</dbReference>
<dbReference type="InterPro" id="IPR012337">
    <property type="entry name" value="RNaseH-like_sf"/>
</dbReference>
<sequence length="638" mass="69438">MRETLRFLGALLLGLLLVGGTVGLGLFLLLQGEESLKEDLLRLAQAKLPILLFVGFLFTLVLAALLYPVFLGYLAATRALGQEAEILLANPGHRLRLRGPFELRALADLINRLAQEKEALGKEVAARIAEAKSLLEEEERKKLAALIGHLPHGVVLANPKGQVLLYNQGARELLGEGLGVGKSLFGLLDRGLMVHALGLPEERFLTQGPRGPLWLQVVPLEGEEGFLVLLEEAREKGGWDAALLHRLKDKLAGLKALAEALDQEARGTPLEPLLKTAKATAEELGQLVASWEAPAQAAEVLAEDLLALLAQALERETGVSPGFSLEEEARNLLVQADTYALARGLAAALRDEEEAFLEGRREGNLLHLTLTLPKSPMSPGDAHPDLPPLLKEAVERSGGSAWWTGSRLHLLLPAREAPRLPAKAGPPPRAEVFDLSLLHAPEELEEAPLEGLLYTAFDLETTGLDPEKDAIIALGAVHILGKTVLRHEVFEALVNPGRPIPKASTEVHGLTWEMLKEKPKLEEVLPGFRLFLEDTVLLAHNGAFDMAFLRRVGIDQPPLVDTLLLSYLLFPDLQDHRLETLAERFGVPVIGRHTALGDALMTAEVFAGMVPLLRAKGYRTLGEVLRACARLPLARLKY</sequence>
<feature type="transmembrane region" description="Helical" evidence="5">
    <location>
        <begin position="7"/>
        <end position="30"/>
    </location>
</feature>
<dbReference type="SUPFAM" id="SSF55785">
    <property type="entry name" value="PYP-like sensor domain (PAS domain)"/>
    <property type="match status" value="1"/>
</dbReference>
<dbReference type="EMBL" id="LJJR01000012">
    <property type="protein sequence ID" value="KPD32168.1"/>
    <property type="molecule type" value="Genomic_DNA"/>
</dbReference>
<accession>A0A0N0IQX0</accession>
<keyword evidence="5" id="KW-0472">Membrane</keyword>
<dbReference type="NCBIfam" id="TIGR00573">
    <property type="entry name" value="dnaq"/>
    <property type="match status" value="1"/>
</dbReference>
<dbReference type="InterPro" id="IPR000014">
    <property type="entry name" value="PAS"/>
</dbReference>
<evidence type="ECO:0000256" key="4">
    <source>
        <dbReference type="SAM" id="Coils"/>
    </source>
</evidence>
<dbReference type="InterPro" id="IPR013520">
    <property type="entry name" value="Ribonucl_H"/>
</dbReference>
<dbReference type="FunFam" id="3.30.420.10:FF:000045">
    <property type="entry name" value="3'-5' exonuclease DinG"/>
    <property type="match status" value="1"/>
</dbReference>
<dbReference type="GO" id="GO:0005829">
    <property type="term" value="C:cytosol"/>
    <property type="evidence" value="ECO:0007669"/>
    <property type="project" value="TreeGrafter"/>
</dbReference>
<dbReference type="Proteomes" id="UP000053099">
    <property type="component" value="Unassembled WGS sequence"/>
</dbReference>
<keyword evidence="2" id="KW-0378">Hydrolase</keyword>
<dbReference type="InterPro" id="IPR036397">
    <property type="entry name" value="RNaseH_sf"/>
</dbReference>
<dbReference type="Pfam" id="PF00929">
    <property type="entry name" value="RNase_T"/>
    <property type="match status" value="1"/>
</dbReference>
<dbReference type="SUPFAM" id="SSF53098">
    <property type="entry name" value="Ribonuclease H-like"/>
    <property type="match status" value="1"/>
</dbReference>
<dbReference type="Gene3D" id="3.30.420.10">
    <property type="entry name" value="Ribonuclease H-like superfamily/Ribonuclease H"/>
    <property type="match status" value="1"/>
</dbReference>
<comment type="caution">
    <text evidence="7">The sequence shown here is derived from an EMBL/GenBank/DDBJ whole genome shotgun (WGS) entry which is preliminary data.</text>
</comment>
<dbReference type="SMART" id="SM00479">
    <property type="entry name" value="EXOIII"/>
    <property type="match status" value="1"/>
</dbReference>
<evidence type="ECO:0000313" key="8">
    <source>
        <dbReference type="Proteomes" id="UP000053099"/>
    </source>
</evidence>
<protein>
    <submittedName>
        <fullName evidence="7">DNA polymerase III subunit epsilon</fullName>
    </submittedName>
</protein>
<dbReference type="PANTHER" id="PTHR30231:SF4">
    <property type="entry name" value="PROTEIN NEN2"/>
    <property type="match status" value="1"/>
</dbReference>
<evidence type="ECO:0000256" key="3">
    <source>
        <dbReference type="ARBA" id="ARBA00022839"/>
    </source>
</evidence>
<keyword evidence="1" id="KW-0540">Nuclease</keyword>
<evidence type="ECO:0000256" key="1">
    <source>
        <dbReference type="ARBA" id="ARBA00022722"/>
    </source>
</evidence>
<keyword evidence="5" id="KW-1133">Transmembrane helix</keyword>
<dbReference type="PANTHER" id="PTHR30231">
    <property type="entry name" value="DNA POLYMERASE III SUBUNIT EPSILON"/>
    <property type="match status" value="1"/>
</dbReference>
<keyword evidence="5" id="KW-0812">Transmembrane</keyword>
<feature type="coiled-coil region" evidence="4">
    <location>
        <begin position="103"/>
        <end position="141"/>
    </location>
</feature>
<dbReference type="AlphaFoldDB" id="A0A0N0IQX0"/>
<organism evidence="7 8">
    <name type="scientific">Thermus scotoductus</name>
    <dbReference type="NCBI Taxonomy" id="37636"/>
    <lineage>
        <taxon>Bacteria</taxon>
        <taxon>Thermotogati</taxon>
        <taxon>Deinococcota</taxon>
        <taxon>Deinococci</taxon>
        <taxon>Thermales</taxon>
        <taxon>Thermaceae</taxon>
        <taxon>Thermus</taxon>
    </lineage>
</organism>
<evidence type="ECO:0000259" key="6">
    <source>
        <dbReference type="PROSITE" id="PS50112"/>
    </source>
</evidence>
<dbReference type="InterPro" id="IPR006054">
    <property type="entry name" value="DnaQ"/>
</dbReference>
<dbReference type="GO" id="GO:0003887">
    <property type="term" value="F:DNA-directed DNA polymerase activity"/>
    <property type="evidence" value="ECO:0007669"/>
    <property type="project" value="InterPro"/>
</dbReference>
<feature type="domain" description="PAS" evidence="6">
    <location>
        <begin position="139"/>
        <end position="175"/>
    </location>
</feature>
<evidence type="ECO:0000313" key="7">
    <source>
        <dbReference type="EMBL" id="KPD32168.1"/>
    </source>
</evidence>
<name>A0A0N0IQX0_THESC</name>
<dbReference type="PATRIC" id="fig|37636.3.peg.103"/>
<feature type="transmembrane region" description="Helical" evidence="5">
    <location>
        <begin position="50"/>
        <end position="76"/>
    </location>
</feature>
<dbReference type="CDD" id="cd06127">
    <property type="entry name" value="DEDDh"/>
    <property type="match status" value="1"/>
</dbReference>